<proteinExistence type="predicted"/>
<dbReference type="RefSeq" id="WP_311547653.1">
    <property type="nucleotide sequence ID" value="NZ_JAVREK010000037.1"/>
</dbReference>
<feature type="region of interest" description="Disordered" evidence="1">
    <location>
        <begin position="1"/>
        <end position="24"/>
    </location>
</feature>
<dbReference type="Proteomes" id="UP001183226">
    <property type="component" value="Unassembled WGS sequence"/>
</dbReference>
<protein>
    <submittedName>
        <fullName evidence="3">Uncharacterized protein</fullName>
    </submittedName>
</protein>
<keyword evidence="2" id="KW-0812">Transmembrane</keyword>
<comment type="caution">
    <text evidence="3">The sequence shown here is derived from an EMBL/GenBank/DDBJ whole genome shotgun (WGS) entry which is preliminary data.</text>
</comment>
<evidence type="ECO:0000313" key="3">
    <source>
        <dbReference type="EMBL" id="MDT0305139.1"/>
    </source>
</evidence>
<reference evidence="4" key="1">
    <citation type="submission" date="2023-07" db="EMBL/GenBank/DDBJ databases">
        <title>30 novel species of actinomycetes from the DSMZ collection.</title>
        <authorList>
            <person name="Nouioui I."/>
        </authorList>
    </citation>
    <scope>NUCLEOTIDE SEQUENCE [LARGE SCALE GENOMIC DNA]</scope>
    <source>
        <strain evidence="4">DSM 45055</strain>
    </source>
</reference>
<keyword evidence="2" id="KW-0472">Membrane</keyword>
<sequence length="86" mass="9394">MRRDRDGKRKRRRGVLKGPMGSHDRPASPLLFRLILAVFGLAVLVAGAVLAAVVLGSAPLTVVLTAGAIAAGLNVYWVSRRWRYER</sequence>
<evidence type="ECO:0000256" key="2">
    <source>
        <dbReference type="SAM" id="Phobius"/>
    </source>
</evidence>
<gene>
    <name evidence="3" type="ORF">RM446_23700</name>
</gene>
<evidence type="ECO:0000313" key="4">
    <source>
        <dbReference type="Proteomes" id="UP001183226"/>
    </source>
</evidence>
<organism evidence="3 4">
    <name type="scientific">Streptomonospora wellingtoniae</name>
    <dbReference type="NCBI Taxonomy" id="3075544"/>
    <lineage>
        <taxon>Bacteria</taxon>
        <taxon>Bacillati</taxon>
        <taxon>Actinomycetota</taxon>
        <taxon>Actinomycetes</taxon>
        <taxon>Streptosporangiales</taxon>
        <taxon>Nocardiopsidaceae</taxon>
        <taxon>Streptomonospora</taxon>
    </lineage>
</organism>
<dbReference type="EMBL" id="JAVREK010000037">
    <property type="protein sequence ID" value="MDT0305139.1"/>
    <property type="molecule type" value="Genomic_DNA"/>
</dbReference>
<feature type="transmembrane region" description="Helical" evidence="2">
    <location>
        <begin position="60"/>
        <end position="78"/>
    </location>
</feature>
<accession>A0ABU2L0Q6</accession>
<keyword evidence="2" id="KW-1133">Transmembrane helix</keyword>
<evidence type="ECO:0000256" key="1">
    <source>
        <dbReference type="SAM" id="MobiDB-lite"/>
    </source>
</evidence>
<name>A0ABU2L0Q6_9ACTN</name>
<feature type="transmembrane region" description="Helical" evidence="2">
    <location>
        <begin position="30"/>
        <end position="54"/>
    </location>
</feature>
<keyword evidence="4" id="KW-1185">Reference proteome</keyword>